<dbReference type="PROSITE" id="PS00486">
    <property type="entry name" value="DNA_MISMATCH_REPAIR_2"/>
    <property type="match status" value="1"/>
</dbReference>
<evidence type="ECO:0000256" key="8">
    <source>
        <dbReference type="ARBA" id="ARBA00023125"/>
    </source>
</evidence>
<keyword evidence="9" id="KW-0175">Coiled coil</keyword>
<dbReference type="SMART" id="SM00463">
    <property type="entry name" value="SMR"/>
    <property type="match status" value="1"/>
</dbReference>
<dbReference type="AlphaFoldDB" id="A0ABD3KR36"/>
<keyword evidence="6" id="KW-0067">ATP-binding</keyword>
<dbReference type="SUPFAM" id="SSF48334">
    <property type="entry name" value="DNA repair protein MutS, domain III"/>
    <property type="match status" value="1"/>
</dbReference>
<keyword evidence="3" id="KW-0547">Nucleotide-binding</keyword>
<dbReference type="InterPro" id="IPR000432">
    <property type="entry name" value="DNA_mismatch_repair_MutS_C"/>
</dbReference>
<dbReference type="NCBIfam" id="TIGR01069">
    <property type="entry name" value="mutS2"/>
    <property type="match status" value="1"/>
</dbReference>
<evidence type="ECO:0000256" key="9">
    <source>
        <dbReference type="SAM" id="Coils"/>
    </source>
</evidence>
<dbReference type="InterPro" id="IPR027417">
    <property type="entry name" value="P-loop_NTPase"/>
</dbReference>
<dbReference type="InterPro" id="IPR036063">
    <property type="entry name" value="Smr_dom_sf"/>
</dbReference>
<feature type="region of interest" description="Disordered" evidence="10">
    <location>
        <begin position="813"/>
        <end position="853"/>
    </location>
</feature>
<dbReference type="Pfam" id="PF20297">
    <property type="entry name" value="MSSS"/>
    <property type="match status" value="1"/>
</dbReference>
<evidence type="ECO:0000256" key="10">
    <source>
        <dbReference type="SAM" id="MobiDB-lite"/>
    </source>
</evidence>
<dbReference type="FunFam" id="3.40.50.300:FF:001814">
    <property type="entry name" value="DNA mismatch repair protein MutS type 2"/>
    <property type="match status" value="1"/>
</dbReference>
<dbReference type="EMBL" id="JBJKBG010000004">
    <property type="protein sequence ID" value="KAL3741837.1"/>
    <property type="molecule type" value="Genomic_DNA"/>
</dbReference>
<dbReference type="SUPFAM" id="SSF160443">
    <property type="entry name" value="SMR domain-like"/>
    <property type="match status" value="1"/>
</dbReference>
<evidence type="ECO:0000313" key="13">
    <source>
        <dbReference type="Proteomes" id="UP001634007"/>
    </source>
</evidence>
<dbReference type="Gene3D" id="3.40.50.300">
    <property type="entry name" value="P-loop containing nucleotide triphosphate hydrolases"/>
    <property type="match status" value="1"/>
</dbReference>
<dbReference type="GO" id="GO:0004519">
    <property type="term" value="F:endonuclease activity"/>
    <property type="evidence" value="ECO:0007669"/>
    <property type="project" value="UniProtKB-KW"/>
</dbReference>
<dbReference type="PROSITE" id="PS50828">
    <property type="entry name" value="SMR"/>
    <property type="match status" value="1"/>
</dbReference>
<feature type="compositionally biased region" description="Low complexity" evidence="10">
    <location>
        <begin position="813"/>
        <end position="826"/>
    </location>
</feature>
<reference evidence="12 13" key="1">
    <citation type="submission" date="2024-11" db="EMBL/GenBank/DDBJ databases">
        <title>Chromosome-level genome assembly of Eucalyptus globulus Labill. provides insights into its genome evolution.</title>
        <authorList>
            <person name="Li X."/>
        </authorList>
    </citation>
    <scope>NUCLEOTIDE SEQUENCE [LARGE SCALE GENOMIC DNA]</scope>
    <source>
        <strain evidence="12">CL2024</strain>
        <tissue evidence="12">Fresh tender leaves</tissue>
    </source>
</reference>
<dbReference type="Pfam" id="PF00488">
    <property type="entry name" value="MutS_V"/>
    <property type="match status" value="1"/>
</dbReference>
<dbReference type="GO" id="GO:0016787">
    <property type="term" value="F:hydrolase activity"/>
    <property type="evidence" value="ECO:0007669"/>
    <property type="project" value="UniProtKB-KW"/>
</dbReference>
<dbReference type="InterPro" id="IPR036187">
    <property type="entry name" value="DNA_mismatch_repair_MutS_sf"/>
</dbReference>
<evidence type="ECO:0000256" key="2">
    <source>
        <dbReference type="ARBA" id="ARBA00022730"/>
    </source>
</evidence>
<comment type="caution">
    <text evidence="12">The sequence shown here is derived from an EMBL/GenBank/DDBJ whole genome shotgun (WGS) entry which is preliminary data.</text>
</comment>
<dbReference type="Proteomes" id="UP001634007">
    <property type="component" value="Unassembled WGS sequence"/>
</dbReference>
<dbReference type="InterPro" id="IPR002625">
    <property type="entry name" value="Smr_dom"/>
</dbReference>
<keyword evidence="7" id="KW-0694">RNA-binding</keyword>
<evidence type="ECO:0000313" key="12">
    <source>
        <dbReference type="EMBL" id="KAL3741837.1"/>
    </source>
</evidence>
<dbReference type="InterPro" id="IPR007696">
    <property type="entry name" value="DNA_mismatch_repair_MutS_core"/>
</dbReference>
<evidence type="ECO:0000256" key="4">
    <source>
        <dbReference type="ARBA" id="ARBA00022759"/>
    </source>
</evidence>
<dbReference type="InterPro" id="IPR005747">
    <property type="entry name" value="MutS2"/>
</dbReference>
<gene>
    <name evidence="12" type="ORF">ACJRO7_017327</name>
</gene>
<accession>A0ABD3KR36</accession>
<dbReference type="PANTHER" id="PTHR48466">
    <property type="entry name" value="OS10G0509000 PROTEIN-RELATED"/>
    <property type="match status" value="1"/>
</dbReference>
<evidence type="ECO:0000256" key="5">
    <source>
        <dbReference type="ARBA" id="ARBA00022801"/>
    </source>
</evidence>
<dbReference type="SMART" id="SM00533">
    <property type="entry name" value="MUTSd"/>
    <property type="match status" value="1"/>
</dbReference>
<protein>
    <recommendedName>
        <fullName evidence="11">Smr domain-containing protein</fullName>
    </recommendedName>
</protein>
<keyword evidence="2" id="KW-0699">rRNA-binding</keyword>
<evidence type="ECO:0000256" key="1">
    <source>
        <dbReference type="ARBA" id="ARBA00022722"/>
    </source>
</evidence>
<keyword evidence="4" id="KW-0255">Endonuclease</keyword>
<keyword evidence="5" id="KW-0378">Hydrolase</keyword>
<dbReference type="Pfam" id="PF01713">
    <property type="entry name" value="Smr"/>
    <property type="match status" value="1"/>
</dbReference>
<organism evidence="12 13">
    <name type="scientific">Eucalyptus globulus</name>
    <name type="common">Tasmanian blue gum</name>
    <dbReference type="NCBI Taxonomy" id="34317"/>
    <lineage>
        <taxon>Eukaryota</taxon>
        <taxon>Viridiplantae</taxon>
        <taxon>Streptophyta</taxon>
        <taxon>Embryophyta</taxon>
        <taxon>Tracheophyta</taxon>
        <taxon>Spermatophyta</taxon>
        <taxon>Magnoliopsida</taxon>
        <taxon>eudicotyledons</taxon>
        <taxon>Gunneridae</taxon>
        <taxon>Pentapetalae</taxon>
        <taxon>rosids</taxon>
        <taxon>malvids</taxon>
        <taxon>Myrtales</taxon>
        <taxon>Myrtaceae</taxon>
        <taxon>Myrtoideae</taxon>
        <taxon>Eucalypteae</taxon>
        <taxon>Eucalyptus</taxon>
    </lineage>
</organism>
<dbReference type="InterPro" id="IPR045076">
    <property type="entry name" value="MutS"/>
</dbReference>
<dbReference type="Gene3D" id="3.30.1370.110">
    <property type="match status" value="1"/>
</dbReference>
<evidence type="ECO:0000259" key="11">
    <source>
        <dbReference type="PROSITE" id="PS50828"/>
    </source>
</evidence>
<name>A0ABD3KR36_EUCGL</name>
<dbReference type="GO" id="GO:0003677">
    <property type="term" value="F:DNA binding"/>
    <property type="evidence" value="ECO:0007669"/>
    <property type="project" value="UniProtKB-KW"/>
</dbReference>
<evidence type="ECO:0000256" key="6">
    <source>
        <dbReference type="ARBA" id="ARBA00022840"/>
    </source>
</evidence>
<dbReference type="PIRSF" id="PIRSF005814">
    <property type="entry name" value="MutS_YshD"/>
    <property type="match status" value="1"/>
</dbReference>
<dbReference type="SMART" id="SM00534">
    <property type="entry name" value="MUTSac"/>
    <property type="match status" value="1"/>
</dbReference>
<evidence type="ECO:0000256" key="3">
    <source>
        <dbReference type="ARBA" id="ARBA00022741"/>
    </source>
</evidence>
<keyword evidence="8" id="KW-0238">DNA-binding</keyword>
<dbReference type="PANTHER" id="PTHR48466:SF1">
    <property type="entry name" value="SMR DOMAIN-CONTAINING PROTEIN"/>
    <property type="match status" value="1"/>
</dbReference>
<sequence length="934" mass="102283">MELTTARFLCPVGKPPNLPFPPYSSPARPAVALAVAAAAAASAASSSDDSHHPRRPSLAQALQSETLKTLEWSSVCRQLSSFASTSMGLAAARDAEVPIGETPAASRRLLDQTAAAVLAAESRRWDLSGIEDVSAVVESARKGELLTIGEICAVRRMLSAARKVGEELEATAAAAGGGRDSFGRYAPLLKILYDCDFCTDLQRKIEYCIDCNLSIILDRASEDLEIIRSERKSNMEKLDSLLKEVSAHVFRAGGIDKPLITTRRSRLCVGIRASHRYLLSDGVVLSVSSSGATYFMEPKEAVELNNMEVRLSNAEREEEIAILSLLTSEIADAGIQIKHILDRVLEIDLAFARASYAQWIDGVCPTLSSDHSDGSCDAEAVRLVDIENIRHPLLLEPSLGHPTDVAASNSMDFANVNNSRRGLSSRDNSGVSSDFPVPVDMKIERGTKVVVISGPNTGGKTASMKTLGLAALMSKAGMYLPAKGSPRIPWFDLILADIGDHQSLEQNLSTFSGHISRICKILDVASAESLVLIDEIGSGTDPSEGVALSASILQYLKNRIHLAVVTTHYADLTLLKKKDAQFENAAMEFSLQTLEPTYRILWGSTGDSNALNIAKSIGFDGEIIERAKQWVERLRPERQQERKGLLYQSLLEERDRLKAQAEKAASLHVEVMNLYQEILHEAEDIDNRLKALMAKEMHHAQEERKATEMQIQAVVEEFENNLEDASPDQLNSLVRKCESLIASILEAHQPGELDFPDRSDDALFVPQYGEQVHVKGLGNKLATVEETGDDDTVLVQFGKVRVRVNKNDVRAVANSRRSRASSSISQLRRKSENNNEELQNQVEGNKDEGSLYGPLLQTSKNTVDLRGMRVEEAALELDMAISSRGSYSVIFIIHGMGTGAVKERVLEILKNHPRVAKYEQESPLNYGCTVAYIN</sequence>
<dbReference type="GO" id="GO:0019843">
    <property type="term" value="F:rRNA binding"/>
    <property type="evidence" value="ECO:0007669"/>
    <property type="project" value="UniProtKB-KW"/>
</dbReference>
<keyword evidence="1" id="KW-0540">Nuclease</keyword>
<keyword evidence="13" id="KW-1185">Reference proteome</keyword>
<feature type="domain" description="Smr" evidence="11">
    <location>
        <begin position="863"/>
        <end position="934"/>
    </location>
</feature>
<dbReference type="SUPFAM" id="SSF52540">
    <property type="entry name" value="P-loop containing nucleoside triphosphate hydrolases"/>
    <property type="match status" value="1"/>
</dbReference>
<evidence type="ECO:0000256" key="7">
    <source>
        <dbReference type="ARBA" id="ARBA00022884"/>
    </source>
</evidence>
<dbReference type="FunFam" id="3.30.1370.110:FF:000004">
    <property type="entry name" value="Endonuclease MutS2"/>
    <property type="match status" value="1"/>
</dbReference>
<dbReference type="InterPro" id="IPR046893">
    <property type="entry name" value="MSSS"/>
</dbReference>
<dbReference type="GO" id="GO:0005524">
    <property type="term" value="F:ATP binding"/>
    <property type="evidence" value="ECO:0007669"/>
    <property type="project" value="UniProtKB-KW"/>
</dbReference>
<proteinExistence type="predicted"/>
<feature type="coiled-coil region" evidence="9">
    <location>
        <begin position="647"/>
        <end position="717"/>
    </location>
</feature>